<organism evidence="2 3">
    <name type="scientific">Deinococcus yavapaiensis KR-236</name>
    <dbReference type="NCBI Taxonomy" id="694435"/>
    <lineage>
        <taxon>Bacteria</taxon>
        <taxon>Thermotogati</taxon>
        <taxon>Deinococcota</taxon>
        <taxon>Deinococci</taxon>
        <taxon>Deinococcales</taxon>
        <taxon>Deinococcaceae</taxon>
        <taxon>Deinococcus</taxon>
    </lineage>
</organism>
<accession>A0A318SAI1</accession>
<dbReference type="Proteomes" id="UP000248326">
    <property type="component" value="Unassembled WGS sequence"/>
</dbReference>
<dbReference type="Pfam" id="PF07676">
    <property type="entry name" value="PD40"/>
    <property type="match status" value="2"/>
</dbReference>
<dbReference type="InterPro" id="IPR011042">
    <property type="entry name" value="6-blade_b-propeller_TolB-like"/>
</dbReference>
<evidence type="ECO:0000313" key="3">
    <source>
        <dbReference type="Proteomes" id="UP000248326"/>
    </source>
</evidence>
<dbReference type="EMBL" id="QJSX01000003">
    <property type="protein sequence ID" value="PYE55408.1"/>
    <property type="molecule type" value="Genomic_DNA"/>
</dbReference>
<dbReference type="AlphaFoldDB" id="A0A318SAI1"/>
<keyword evidence="3" id="KW-1185">Reference proteome</keyword>
<gene>
    <name evidence="2" type="ORF">DES52_103241</name>
</gene>
<dbReference type="InterPro" id="IPR011659">
    <property type="entry name" value="WD40"/>
</dbReference>
<proteinExistence type="predicted"/>
<comment type="caution">
    <text evidence="2">The sequence shown here is derived from an EMBL/GenBank/DDBJ whole genome shotgun (WGS) entry which is preliminary data.</text>
</comment>
<name>A0A318SAI1_9DEIO</name>
<evidence type="ECO:0000313" key="2">
    <source>
        <dbReference type="EMBL" id="PYE55408.1"/>
    </source>
</evidence>
<dbReference type="SUPFAM" id="SSF82171">
    <property type="entry name" value="DPP6 N-terminal domain-like"/>
    <property type="match status" value="1"/>
</dbReference>
<dbReference type="OrthoDB" id="9802240at2"/>
<sequence length="375" mass="40132">MPTRLLSLLVLLLLSAARATPLVVNIDGDFWAWTAGTWSRLTSWGHNGPPILSPDGRTVAYASVAAGAAETFHTGWSPTNIWTLDLASRKAARLTAQPTTSTPAEGFIRSTPAWSPDGQFLAWTQKSTSSTATTHTVALYSLASGTTRVTPTNALDYVGVPVAAGVLWSPAGLVVPGPIERVPGAYRQDSAQAIGSGRDVEVGAYVLDTSGRVRRRVSFTSSPNGAGHLVRKGGAVYLAGFDGATLYGLDGRADLRLVPRREATSVPERLVAARAPNALSIRFVVREKELRCQLLGGGRVVREWSCQNVRALGHEIYGEDFDTALTVTLSPDGTAAYVRADGVYVHDGRTERRILDLRGRGVYGLVWGPVEFRVP</sequence>
<feature type="signal peptide" evidence="1">
    <location>
        <begin position="1"/>
        <end position="19"/>
    </location>
</feature>
<evidence type="ECO:0000256" key="1">
    <source>
        <dbReference type="SAM" id="SignalP"/>
    </source>
</evidence>
<feature type="chain" id="PRO_5016448519" evidence="1">
    <location>
        <begin position="20"/>
        <end position="375"/>
    </location>
</feature>
<protein>
    <submittedName>
        <fullName evidence="2">WD40 repeat protein</fullName>
    </submittedName>
</protein>
<dbReference type="Gene3D" id="2.120.10.30">
    <property type="entry name" value="TolB, C-terminal domain"/>
    <property type="match status" value="1"/>
</dbReference>
<reference evidence="2 3" key="1">
    <citation type="submission" date="2018-06" db="EMBL/GenBank/DDBJ databases">
        <title>Genomic Encyclopedia of Type Strains, Phase IV (KMG-IV): sequencing the most valuable type-strain genomes for metagenomic binning, comparative biology and taxonomic classification.</title>
        <authorList>
            <person name="Goeker M."/>
        </authorList>
    </citation>
    <scope>NUCLEOTIDE SEQUENCE [LARGE SCALE GENOMIC DNA]</scope>
    <source>
        <strain evidence="2 3">DSM 18048</strain>
    </source>
</reference>
<dbReference type="RefSeq" id="WP_110885746.1">
    <property type="nucleotide sequence ID" value="NZ_QJSX01000003.1"/>
</dbReference>
<keyword evidence="1" id="KW-0732">Signal</keyword>